<dbReference type="AlphaFoldDB" id="A0A4Q2UDU5"/>
<gene>
    <name evidence="2" type="ORF">EQG79_24530</name>
</gene>
<dbReference type="Proteomes" id="UP000290407">
    <property type="component" value="Unassembled WGS sequence"/>
</dbReference>
<comment type="caution">
    <text evidence="2">The sequence shown here is derived from an EMBL/GenBank/DDBJ whole genome shotgun (WGS) entry which is preliminary data.</text>
</comment>
<evidence type="ECO:0000313" key="2">
    <source>
        <dbReference type="EMBL" id="RYC67287.1"/>
    </source>
</evidence>
<dbReference type="PANTHER" id="PTHR42860">
    <property type="entry name" value="VITAMIN B12-BINDING PROTEIN"/>
    <property type="match status" value="1"/>
</dbReference>
<dbReference type="Pfam" id="PF01497">
    <property type="entry name" value="Peripla_BP_2"/>
    <property type="match status" value="1"/>
</dbReference>
<protein>
    <submittedName>
        <fullName evidence="2">ABC transporter substrate-binding protein</fullName>
    </submittedName>
</protein>
<dbReference type="PROSITE" id="PS50983">
    <property type="entry name" value="FE_B12_PBP"/>
    <property type="match status" value="1"/>
</dbReference>
<feature type="domain" description="Fe/B12 periplasmic-binding" evidence="1">
    <location>
        <begin position="2"/>
        <end position="290"/>
    </location>
</feature>
<name>A0A4Q2UDU5_9BACT</name>
<dbReference type="SUPFAM" id="SSF53807">
    <property type="entry name" value="Helical backbone' metal receptor"/>
    <property type="match status" value="1"/>
</dbReference>
<proteinExistence type="predicted"/>
<dbReference type="Gene3D" id="3.40.50.1980">
    <property type="entry name" value="Nitrogenase molybdenum iron protein domain"/>
    <property type="match status" value="2"/>
</dbReference>
<dbReference type="InterPro" id="IPR002491">
    <property type="entry name" value="ABC_transptr_periplasmic_BD"/>
</dbReference>
<evidence type="ECO:0000259" key="1">
    <source>
        <dbReference type="PROSITE" id="PS50983"/>
    </source>
</evidence>
<reference evidence="2 3" key="1">
    <citation type="submission" date="2019-01" db="EMBL/GenBank/DDBJ databases">
        <title>Spirosoma flava sp. nov., a propanil-degrading bacterium isolated from herbicide-contaminated soil.</title>
        <authorList>
            <person name="Zhang L."/>
            <person name="Jiang J.-D."/>
        </authorList>
    </citation>
    <scope>NUCLEOTIDE SEQUENCE [LARGE SCALE GENOMIC DNA]</scope>
    <source>
        <strain evidence="2 3">TY50</strain>
    </source>
</reference>
<accession>A0A4Q2UDU5</accession>
<dbReference type="EMBL" id="SBLB01000008">
    <property type="protein sequence ID" value="RYC67287.1"/>
    <property type="molecule type" value="Genomic_DNA"/>
</dbReference>
<dbReference type="InterPro" id="IPR051030">
    <property type="entry name" value="Vitamin_B12-ABC_binding"/>
</dbReference>
<sequence length="322" mass="35763">MKACSFLPAATQMIYDMGLQDLLQGVTFECPEPARADHPVLVRCVLEGHDYSSQEIDRIFSASKAEGRSLYYVDEEALHAIAPDLIFTQDVCEVCQIDTKCTQAVLDRLPKQPTVVALTPQSLSDVFDSAITIASALGREEAAYTYLQQLRSRIDAVVDRLRASRALPKRVMVMEWMAPIYNCGHWIPHQIAYAGGVDMLGNPSGDSIVTIWEKVRRYDPEVLVVAPCGFAIERTLQEFPLLEHLPGWNELQAVVDQAVYVADFDLFTQPSAATLVDGIELLASCFHPNLFSVPTALQAKIHPVYATSTHFSTADYGWSPQR</sequence>
<keyword evidence="3" id="KW-1185">Reference proteome</keyword>
<dbReference type="RefSeq" id="WP_129605130.1">
    <property type="nucleotide sequence ID" value="NZ_SBLB01000008.1"/>
</dbReference>
<evidence type="ECO:0000313" key="3">
    <source>
        <dbReference type="Proteomes" id="UP000290407"/>
    </source>
</evidence>
<organism evidence="2 3">
    <name type="scientific">Spirosoma sordidisoli</name>
    <dbReference type="NCBI Taxonomy" id="2502893"/>
    <lineage>
        <taxon>Bacteria</taxon>
        <taxon>Pseudomonadati</taxon>
        <taxon>Bacteroidota</taxon>
        <taxon>Cytophagia</taxon>
        <taxon>Cytophagales</taxon>
        <taxon>Cytophagaceae</taxon>
        <taxon>Spirosoma</taxon>
    </lineage>
</organism>
<dbReference type="PANTHER" id="PTHR42860:SF1">
    <property type="entry name" value="VITAMIN B12-BINDING PROTEIN"/>
    <property type="match status" value="1"/>
</dbReference>